<dbReference type="Pfam" id="PF13558">
    <property type="entry name" value="SbcC_Walker_B"/>
    <property type="match status" value="1"/>
</dbReference>
<name>A0A831UGX2_GEOME</name>
<feature type="coiled-coil region" evidence="1">
    <location>
        <begin position="749"/>
        <end position="776"/>
    </location>
</feature>
<sequence length="1015" mass="110500">MRPLKLAMQAFGPFAGREEIDFTTLGHNAFFLIHGPTGAGKTSILDAVCYALYGTPSGSTRDEHNLRSHHAPGDLPCEVEFLCQVGPRRFQVRRSPEQILLKKGKEQKSPHRVTLIEVDAAGAVVGTPLTRIGEVKEKVEEVLGFTADQFRQVVILPQGEFRKLLLAPSADKEKILEKLFATERFKRIENELKERSTALARSLEGIRNTIRGILEGQEAGTVPELESRRGELETLEKEFAERSAAAAARLKGANEALQQGQLAEEKFLRLEKAQAEASALEARRDAMNELAVRGERGKRALSLADLHEALTRDRRQSRELAARITTLEKDLVRMRGELSVARGKQEELRKLAEEIPGRTAEKSTLEGRLRLMEEAAAGERALIMAEEARQAAKSAHDKAQGAITQLEADLKASGEKIESLAAEAGRRGELEERLKGVEARIAAARKLAAAAAREEKLARERATLSARCGAGEEAVHRAAALHDALSHRLIHGQAARLARELHDGEPCPVCGSPDHPAPAGGAENVPTDQELEAARSAVETARKELDHARSALAGHDISLGEARSEVNTLRQQLGEWADTPLTELEKERAGIRTLLADAVGKEQDLAAARTDRASLAARLERARADLSKRTDAVQEAAARADSLKGELAAKIAALGDEERDPQAVRSRIAAIERFIKETADGLKTAEGDASRLEREVSTRQGERDAAKSSALELAGRRRTAEERFVARLAEAGFADEGEFRAAGIPQDELARLEKEVVDYRERLAAARAEEVQAREACRDLARPDLEKLAAALTGAEAAVTEIAAEQGKARSRLDSVRQALASIEKYQRESAEQERQYRVVSHLATLAAGNNPQRITLQRFVLASLFEEVAIAASARLSRMSRGRYHLRRAETVTDARKGAGLDLEVTDDFTGQRRPASSLSGGETFLASLSLALGLSDVVLAQSGGRYLDTLFIDEGFGTLDPETLDIAMDTLIRLNEQGRMVGIISHVAELKEQIPNRLEVAAGRGGSGVRVVC</sequence>
<protein>
    <submittedName>
        <fullName evidence="4">SMC family ATPase</fullName>
    </submittedName>
</protein>
<evidence type="ECO:0000313" key="4">
    <source>
        <dbReference type="EMBL" id="HEN42154.1"/>
    </source>
</evidence>
<feature type="domain" description="Rad50/SbcC-type AAA" evidence="3">
    <location>
        <begin position="5"/>
        <end position="239"/>
    </location>
</feature>
<dbReference type="Gene3D" id="1.10.287.1490">
    <property type="match status" value="1"/>
</dbReference>
<feature type="region of interest" description="Disordered" evidence="2">
    <location>
        <begin position="685"/>
        <end position="710"/>
    </location>
</feature>
<keyword evidence="1" id="KW-0175">Coiled coil</keyword>
<dbReference type="GO" id="GO:0006302">
    <property type="term" value="P:double-strand break repair"/>
    <property type="evidence" value="ECO:0007669"/>
    <property type="project" value="InterPro"/>
</dbReference>
<dbReference type="Gene3D" id="3.40.50.300">
    <property type="entry name" value="P-loop containing nucleotide triphosphate hydrolases"/>
    <property type="match status" value="2"/>
</dbReference>
<feature type="compositionally biased region" description="Basic and acidic residues" evidence="2">
    <location>
        <begin position="685"/>
        <end position="706"/>
    </location>
</feature>
<dbReference type="InterPro" id="IPR038729">
    <property type="entry name" value="Rad50/SbcC_AAA"/>
</dbReference>
<evidence type="ECO:0000256" key="1">
    <source>
        <dbReference type="SAM" id="Coils"/>
    </source>
</evidence>
<reference evidence="4" key="1">
    <citation type="journal article" date="2020" name="mSystems">
        <title>Genome- and Community-Level Interaction Insights into Carbon Utilization and Element Cycling Functions of Hydrothermarchaeota in Hydrothermal Sediment.</title>
        <authorList>
            <person name="Zhou Z."/>
            <person name="Liu Y."/>
            <person name="Xu W."/>
            <person name="Pan J."/>
            <person name="Luo Z.H."/>
            <person name="Li M."/>
        </authorList>
    </citation>
    <scope>NUCLEOTIDE SEQUENCE [LARGE SCALE GENOMIC DNA]</scope>
    <source>
        <strain evidence="4">SpSt-349</strain>
    </source>
</reference>
<accession>A0A831UGX2</accession>
<organism evidence="4">
    <name type="scientific">Geobacter metallireducens</name>
    <dbReference type="NCBI Taxonomy" id="28232"/>
    <lineage>
        <taxon>Bacteria</taxon>
        <taxon>Pseudomonadati</taxon>
        <taxon>Thermodesulfobacteriota</taxon>
        <taxon>Desulfuromonadia</taxon>
        <taxon>Geobacterales</taxon>
        <taxon>Geobacteraceae</taxon>
        <taxon>Geobacter</taxon>
    </lineage>
</organism>
<dbReference type="Pfam" id="PF13476">
    <property type="entry name" value="AAA_23"/>
    <property type="match status" value="1"/>
</dbReference>
<dbReference type="PANTHER" id="PTHR32114:SF2">
    <property type="entry name" value="ABC TRANSPORTER ABCH.3"/>
    <property type="match status" value="1"/>
</dbReference>
<comment type="caution">
    <text evidence="4">The sequence shown here is derived from an EMBL/GenBank/DDBJ whole genome shotgun (WGS) entry which is preliminary data.</text>
</comment>
<dbReference type="SUPFAM" id="SSF52540">
    <property type="entry name" value="P-loop containing nucleoside triphosphate hydrolases"/>
    <property type="match status" value="1"/>
</dbReference>
<evidence type="ECO:0000259" key="3">
    <source>
        <dbReference type="Pfam" id="PF13476"/>
    </source>
</evidence>
<dbReference type="GO" id="GO:0016887">
    <property type="term" value="F:ATP hydrolysis activity"/>
    <property type="evidence" value="ECO:0007669"/>
    <property type="project" value="InterPro"/>
</dbReference>
<dbReference type="AlphaFoldDB" id="A0A831UGX2"/>
<dbReference type="EMBL" id="DSOV01000031">
    <property type="protein sequence ID" value="HEN42154.1"/>
    <property type="molecule type" value="Genomic_DNA"/>
</dbReference>
<dbReference type="PANTHER" id="PTHR32114">
    <property type="entry name" value="ABC TRANSPORTER ABCH.3"/>
    <property type="match status" value="1"/>
</dbReference>
<feature type="coiled-coil region" evidence="1">
    <location>
        <begin position="263"/>
        <end position="290"/>
    </location>
</feature>
<proteinExistence type="predicted"/>
<dbReference type="InterPro" id="IPR027417">
    <property type="entry name" value="P-loop_NTPase"/>
</dbReference>
<feature type="coiled-coil region" evidence="1">
    <location>
        <begin position="605"/>
        <end position="636"/>
    </location>
</feature>
<gene>
    <name evidence="4" type="ORF">ENQ87_07220</name>
</gene>
<feature type="coiled-coil region" evidence="1">
    <location>
        <begin position="389"/>
        <end position="454"/>
    </location>
</feature>
<evidence type="ECO:0000256" key="2">
    <source>
        <dbReference type="SAM" id="MobiDB-lite"/>
    </source>
</evidence>